<evidence type="ECO:0008006" key="3">
    <source>
        <dbReference type="Google" id="ProtNLM"/>
    </source>
</evidence>
<dbReference type="STRING" id="1314776.A0A166HLZ3"/>
<keyword evidence="2" id="KW-1185">Reference proteome</keyword>
<proteinExistence type="predicted"/>
<evidence type="ECO:0000313" key="1">
    <source>
        <dbReference type="EMBL" id="KZT42860.1"/>
    </source>
</evidence>
<evidence type="ECO:0000313" key="2">
    <source>
        <dbReference type="Proteomes" id="UP000076798"/>
    </source>
</evidence>
<name>A0A166HLZ3_9AGAM</name>
<protein>
    <recommendedName>
        <fullName evidence="3">Reverse transcriptase zinc-binding domain-containing protein</fullName>
    </recommendedName>
</protein>
<dbReference type="AlphaFoldDB" id="A0A166HLZ3"/>
<feature type="non-terminal residue" evidence="1">
    <location>
        <position position="1"/>
    </location>
</feature>
<accession>A0A166HLZ3</accession>
<gene>
    <name evidence="1" type="ORF">SISSUDRAFT_955780</name>
</gene>
<dbReference type="OrthoDB" id="3044497at2759"/>
<dbReference type="Proteomes" id="UP000076798">
    <property type="component" value="Unassembled WGS sequence"/>
</dbReference>
<feature type="non-terminal residue" evidence="1">
    <location>
        <position position="94"/>
    </location>
</feature>
<dbReference type="EMBL" id="KV428011">
    <property type="protein sequence ID" value="KZT42860.1"/>
    <property type="molecule type" value="Genomic_DNA"/>
</dbReference>
<sequence>LVQLRTGHAPLKKHLYDIQRADSPICDACEIEPETVLHFLVDCRKRVEHRLPLTLALGRAARSVPVLLNSPEALSPLFQFIARTKRFKSVFGDL</sequence>
<organism evidence="1 2">
    <name type="scientific">Sistotremastrum suecicum HHB10207 ss-3</name>
    <dbReference type="NCBI Taxonomy" id="1314776"/>
    <lineage>
        <taxon>Eukaryota</taxon>
        <taxon>Fungi</taxon>
        <taxon>Dikarya</taxon>
        <taxon>Basidiomycota</taxon>
        <taxon>Agaricomycotina</taxon>
        <taxon>Agaricomycetes</taxon>
        <taxon>Sistotremastrales</taxon>
        <taxon>Sistotremastraceae</taxon>
        <taxon>Sistotremastrum</taxon>
    </lineage>
</organism>
<reference evidence="1 2" key="1">
    <citation type="journal article" date="2016" name="Mol. Biol. Evol.">
        <title>Comparative Genomics of Early-Diverging Mushroom-Forming Fungi Provides Insights into the Origins of Lignocellulose Decay Capabilities.</title>
        <authorList>
            <person name="Nagy L.G."/>
            <person name="Riley R."/>
            <person name="Tritt A."/>
            <person name="Adam C."/>
            <person name="Daum C."/>
            <person name="Floudas D."/>
            <person name="Sun H."/>
            <person name="Yadav J.S."/>
            <person name="Pangilinan J."/>
            <person name="Larsson K.H."/>
            <person name="Matsuura K."/>
            <person name="Barry K."/>
            <person name="Labutti K."/>
            <person name="Kuo R."/>
            <person name="Ohm R.A."/>
            <person name="Bhattacharya S.S."/>
            <person name="Shirouzu T."/>
            <person name="Yoshinaga Y."/>
            <person name="Martin F.M."/>
            <person name="Grigoriev I.V."/>
            <person name="Hibbett D.S."/>
        </authorList>
    </citation>
    <scope>NUCLEOTIDE SEQUENCE [LARGE SCALE GENOMIC DNA]</scope>
    <source>
        <strain evidence="1 2">HHB10207 ss-3</strain>
    </source>
</reference>